<accession>A0A3E3K655</accession>
<reference evidence="1 2" key="1">
    <citation type="submission" date="2018-08" db="EMBL/GenBank/DDBJ databases">
        <title>A genome reference for cultivated species of the human gut microbiota.</title>
        <authorList>
            <person name="Zou Y."/>
            <person name="Xue W."/>
            <person name="Luo G."/>
        </authorList>
    </citation>
    <scope>NUCLEOTIDE SEQUENCE [LARGE SCALE GENOMIC DNA]</scope>
    <source>
        <strain evidence="1 2">AF37-2AT</strain>
    </source>
</reference>
<dbReference type="Proteomes" id="UP000261080">
    <property type="component" value="Unassembled WGS sequence"/>
</dbReference>
<proteinExistence type="predicted"/>
<dbReference type="GeneID" id="97192545"/>
<organism evidence="1 2">
    <name type="scientific">Sellimonas intestinalis</name>
    <dbReference type="NCBI Taxonomy" id="1653434"/>
    <lineage>
        <taxon>Bacteria</taxon>
        <taxon>Bacillati</taxon>
        <taxon>Bacillota</taxon>
        <taxon>Clostridia</taxon>
        <taxon>Lachnospirales</taxon>
        <taxon>Lachnospiraceae</taxon>
        <taxon>Sellimonas</taxon>
    </lineage>
</organism>
<dbReference type="OrthoDB" id="371169at2"/>
<keyword evidence="2" id="KW-1185">Reference proteome</keyword>
<evidence type="ECO:0000313" key="2">
    <source>
        <dbReference type="Proteomes" id="UP000261080"/>
    </source>
</evidence>
<dbReference type="AlphaFoldDB" id="A0A3E3K655"/>
<dbReference type="RefSeq" id="WP_024732430.1">
    <property type="nucleotide sequence ID" value="NZ_CALBAT010000002.1"/>
</dbReference>
<protein>
    <recommendedName>
        <fullName evidence="3">DUF1653 domain-containing protein</fullName>
    </recommendedName>
</protein>
<name>A0A3E3K655_9FIRM</name>
<dbReference type="EMBL" id="QVLX01000001">
    <property type="protein sequence ID" value="RGE90149.1"/>
    <property type="molecule type" value="Genomic_DNA"/>
</dbReference>
<sequence length="136" mass="15831">MENLRPEEGGIYHSLSGTVYRYLGMARHCQTGEELLIFQEKETQILQAVTVPYFTKEFQKAGEDPEQGLLYAFLNADSNEEKLILLQQNRSEMTEAVLETVAQSLDYTLDSSDPDRMFLDLEQCLRTKIKYERRRI</sequence>
<evidence type="ECO:0000313" key="1">
    <source>
        <dbReference type="EMBL" id="RGE90149.1"/>
    </source>
</evidence>
<gene>
    <name evidence="1" type="ORF">DW016_02575</name>
</gene>
<evidence type="ECO:0008006" key="3">
    <source>
        <dbReference type="Google" id="ProtNLM"/>
    </source>
</evidence>
<comment type="caution">
    <text evidence="1">The sequence shown here is derived from an EMBL/GenBank/DDBJ whole genome shotgun (WGS) entry which is preliminary data.</text>
</comment>